<evidence type="ECO:0000313" key="1">
    <source>
        <dbReference type="EMBL" id="ETO19896.1"/>
    </source>
</evidence>
<reference evidence="1 2" key="1">
    <citation type="journal article" date="2013" name="Curr. Biol.">
        <title>The Genome of the Foraminiferan Reticulomyxa filosa.</title>
        <authorList>
            <person name="Glockner G."/>
            <person name="Hulsmann N."/>
            <person name="Schleicher M."/>
            <person name="Noegel A.A."/>
            <person name="Eichinger L."/>
            <person name="Gallinger C."/>
            <person name="Pawlowski J."/>
            <person name="Sierra R."/>
            <person name="Euteneuer U."/>
            <person name="Pillet L."/>
            <person name="Moustafa A."/>
            <person name="Platzer M."/>
            <person name="Groth M."/>
            <person name="Szafranski K."/>
            <person name="Schliwa M."/>
        </authorList>
    </citation>
    <scope>NUCLEOTIDE SEQUENCE [LARGE SCALE GENOMIC DNA]</scope>
</reference>
<evidence type="ECO:0000313" key="2">
    <source>
        <dbReference type="Proteomes" id="UP000023152"/>
    </source>
</evidence>
<evidence type="ECO:0008006" key="3">
    <source>
        <dbReference type="Google" id="ProtNLM"/>
    </source>
</evidence>
<name>X6N1I5_RETFI</name>
<dbReference type="EMBL" id="ASPP01013183">
    <property type="protein sequence ID" value="ETO19896.1"/>
    <property type="molecule type" value="Genomic_DNA"/>
</dbReference>
<comment type="caution">
    <text evidence="1">The sequence shown here is derived from an EMBL/GenBank/DDBJ whole genome shotgun (WGS) entry which is preliminary data.</text>
</comment>
<dbReference type="Proteomes" id="UP000023152">
    <property type="component" value="Unassembled WGS sequence"/>
</dbReference>
<gene>
    <name evidence="1" type="ORF">RFI_17326</name>
</gene>
<dbReference type="AlphaFoldDB" id="X6N1I5"/>
<sequence>MFLLNCKGVVDLSSEFGQYTEYDITLTIQTGSPQGGSIPIDESIAIYVNGELLGTYANAVKNQKYSAKATVTFPWSYQFVFSNNNASGKSGGVWPASAHISLDASFCVSIPEPYASCVDEDPYLCLDILSDSSLCLQTTYYLSCAQTCNMCTKDPVFVAVEGSTGYTWQQFRDYCVSLDGDLASILNYRSHNTHDMPLMNKRVHMAIYIFC</sequence>
<keyword evidence="2" id="KW-1185">Reference proteome</keyword>
<accession>X6N1I5</accession>
<protein>
    <recommendedName>
        <fullName evidence="3">ShKT domain-containing protein</fullName>
    </recommendedName>
</protein>
<proteinExistence type="predicted"/>
<organism evidence="1 2">
    <name type="scientific">Reticulomyxa filosa</name>
    <dbReference type="NCBI Taxonomy" id="46433"/>
    <lineage>
        <taxon>Eukaryota</taxon>
        <taxon>Sar</taxon>
        <taxon>Rhizaria</taxon>
        <taxon>Retaria</taxon>
        <taxon>Foraminifera</taxon>
        <taxon>Monothalamids</taxon>
        <taxon>Reticulomyxidae</taxon>
        <taxon>Reticulomyxa</taxon>
    </lineage>
</organism>